<dbReference type="PATRIC" id="fig|518642.10.peg.433"/>
<gene>
    <name evidence="2" type="ORF">AN218_33240</name>
</gene>
<dbReference type="PROSITE" id="PS51186">
    <property type="entry name" value="GNAT"/>
    <property type="match status" value="1"/>
</dbReference>
<dbReference type="InterPro" id="IPR016181">
    <property type="entry name" value="Acyl_CoA_acyltransferase"/>
</dbReference>
<dbReference type="RefSeq" id="WP_070020759.1">
    <property type="nucleotide sequence ID" value="NZ_LJGW01000722.1"/>
</dbReference>
<dbReference type="SUPFAM" id="SSF55729">
    <property type="entry name" value="Acyl-CoA N-acyltransferases (Nat)"/>
    <property type="match status" value="1"/>
</dbReference>
<evidence type="ECO:0000259" key="1">
    <source>
        <dbReference type="PROSITE" id="PS51186"/>
    </source>
</evidence>
<feature type="domain" description="N-acetyltransferase" evidence="1">
    <location>
        <begin position="110"/>
        <end position="250"/>
    </location>
</feature>
<organism evidence="2 3">
    <name type="scientific">Streptomyces nanshensis</name>
    <dbReference type="NCBI Taxonomy" id="518642"/>
    <lineage>
        <taxon>Bacteria</taxon>
        <taxon>Bacillati</taxon>
        <taxon>Actinomycetota</taxon>
        <taxon>Actinomycetes</taxon>
        <taxon>Kitasatosporales</taxon>
        <taxon>Streptomycetaceae</taxon>
        <taxon>Streptomyces</taxon>
    </lineage>
</organism>
<name>A0A1E7KF52_9ACTN</name>
<reference evidence="2 3" key="1">
    <citation type="journal article" date="2016" name="Front. Microbiol.">
        <title>Comparative Genomics Analysis of Streptomyces Species Reveals Their Adaptation to the Marine Environment and Their Diversity at the Genomic Level.</title>
        <authorList>
            <person name="Tian X."/>
            <person name="Zhang Z."/>
            <person name="Yang T."/>
            <person name="Chen M."/>
            <person name="Li J."/>
            <person name="Chen F."/>
            <person name="Yang J."/>
            <person name="Li W."/>
            <person name="Zhang B."/>
            <person name="Zhang Z."/>
            <person name="Wu J."/>
            <person name="Zhang C."/>
            <person name="Long L."/>
            <person name="Xiao J."/>
        </authorList>
    </citation>
    <scope>NUCLEOTIDE SEQUENCE [LARGE SCALE GENOMIC DNA]</scope>
    <source>
        <strain evidence="2 3">SCSIO 10429</strain>
    </source>
</reference>
<evidence type="ECO:0000313" key="2">
    <source>
        <dbReference type="EMBL" id="OEV02547.1"/>
    </source>
</evidence>
<sequence>MRGAPSVPPPGVAYERDGPLVRAVGGFRGFVHGPRDTGVRGAELDRLIARQRDRFAERGETVEWRTHSHDEPPELPGRLRAAGFTPGATMSVLVGESAELADGPVLPEGVVLRRVEDEDDMRRVAAMEATVWHMDLSWLAGLLAARIRAAPDDVCVLVAEHEGRVVCAAWMFLWPDRRYAGLRGGTTVPEWRGRGVYRALVAERARVAAARGVPHLQVDASADSRPVLRRLGFRTVTAVTPYVWTPPTAR</sequence>
<keyword evidence="2" id="KW-0808">Transferase</keyword>
<dbReference type="GO" id="GO:0016747">
    <property type="term" value="F:acyltransferase activity, transferring groups other than amino-acyl groups"/>
    <property type="evidence" value="ECO:0007669"/>
    <property type="project" value="InterPro"/>
</dbReference>
<accession>A0A1E7KF52</accession>
<keyword evidence="3" id="KW-1185">Reference proteome</keyword>
<comment type="caution">
    <text evidence="2">The sequence shown here is derived from an EMBL/GenBank/DDBJ whole genome shotgun (WGS) entry which is preliminary data.</text>
</comment>
<dbReference type="AlphaFoldDB" id="A0A1E7KF52"/>
<dbReference type="Pfam" id="PF00583">
    <property type="entry name" value="Acetyltransf_1"/>
    <property type="match status" value="1"/>
</dbReference>
<dbReference type="Gene3D" id="3.40.630.30">
    <property type="match status" value="1"/>
</dbReference>
<evidence type="ECO:0000313" key="3">
    <source>
        <dbReference type="Proteomes" id="UP000176005"/>
    </source>
</evidence>
<dbReference type="CDD" id="cd04301">
    <property type="entry name" value="NAT_SF"/>
    <property type="match status" value="1"/>
</dbReference>
<dbReference type="EMBL" id="LJGW01000722">
    <property type="protein sequence ID" value="OEV02547.1"/>
    <property type="molecule type" value="Genomic_DNA"/>
</dbReference>
<dbReference type="Proteomes" id="UP000176005">
    <property type="component" value="Unassembled WGS sequence"/>
</dbReference>
<protein>
    <submittedName>
        <fullName evidence="2">Acetyltransferase</fullName>
    </submittedName>
</protein>
<proteinExistence type="predicted"/>
<dbReference type="InterPro" id="IPR000182">
    <property type="entry name" value="GNAT_dom"/>
</dbReference>